<dbReference type="EMBL" id="BORJ01000018">
    <property type="protein sequence ID" value="GIN98940.1"/>
    <property type="molecule type" value="Genomic_DNA"/>
</dbReference>
<protein>
    <recommendedName>
        <fullName evidence="9">DNA 3'-5' helicase</fullName>
        <ecNumber evidence="9">5.6.2.4</ecNumber>
    </recommendedName>
</protein>
<evidence type="ECO:0000256" key="2">
    <source>
        <dbReference type="ARBA" id="ARBA00022741"/>
    </source>
</evidence>
<dbReference type="Gene3D" id="1.10.10.160">
    <property type="match status" value="1"/>
</dbReference>
<evidence type="ECO:0000313" key="14">
    <source>
        <dbReference type="Proteomes" id="UP000680670"/>
    </source>
</evidence>
<sequence>MDIITEKLNQIKRDKEQYDAYQAENSTVLIAGPGSGKTTVLTLKLIRLLEYQIIKPRGLACLTYNKAAVNEFTTRLKDIKFKKRINVFLGTVHSFCMSEVITPFAGLYEYDIPLPLRIISETERKALFQEIVNDLDVGDANLKIGDVDKERTLQIRGLSSIPVETYDVALKVAIEFEKRLLTLQKVDFTAIVKYATLLIQEKSYVRRCLEAKFPWILVDEYQDLGKPLHEMMLSLHQMTNIKIFAVGDPDQSIYSFNGATPDYLLELANRPDINEIRLTTNYRSNQEVIDASLLGLDNGDRNYTAGTRKNEKAIFEFLECEKDMADQYQKVVEEIIPACTEQGVPLDEICVLVGKNDEIVELADAMEQANIPYYFAKPEYERSDFVIWLENCAKWVSNGNSQSFTNLFDFWHGFLRRHNRLLLKQNTLHERKQLYMVLNDSKKLSRDFGAWLNEILRKLDIIPMLKESEIYPDEFENLKKLIGVVLNGVLTGANVEKFSIMNRPRNQVTLSTRHSSKGLEFEVIILLGMEEGNFPHYKSQGHPEKLDEEKRVFFVCLSRAKRVCYLLRSKKITVYSKKYERHFEINKEPSMFWQALYEKYRNQTR</sequence>
<feature type="binding site" evidence="11">
    <location>
        <begin position="31"/>
        <end position="38"/>
    </location>
    <ligand>
        <name>ATP</name>
        <dbReference type="ChEBI" id="CHEBI:30616"/>
    </ligand>
</feature>
<evidence type="ECO:0000256" key="3">
    <source>
        <dbReference type="ARBA" id="ARBA00022801"/>
    </source>
</evidence>
<dbReference type="InterPro" id="IPR027417">
    <property type="entry name" value="P-loop_NTPase"/>
</dbReference>
<keyword evidence="3 11" id="KW-0378">Hydrolase</keyword>
<dbReference type="PROSITE" id="PS51198">
    <property type="entry name" value="UVRD_HELICASE_ATP_BIND"/>
    <property type="match status" value="1"/>
</dbReference>
<dbReference type="Gene3D" id="3.40.50.300">
    <property type="entry name" value="P-loop containing nucleotide triphosphate hydrolases"/>
    <property type="match status" value="2"/>
</dbReference>
<feature type="domain" description="UvrD-like helicase ATP-binding" evidence="12">
    <location>
        <begin position="10"/>
        <end position="285"/>
    </location>
</feature>
<keyword evidence="14" id="KW-1185">Reference proteome</keyword>
<evidence type="ECO:0000256" key="5">
    <source>
        <dbReference type="ARBA" id="ARBA00022840"/>
    </source>
</evidence>
<dbReference type="EC" id="5.6.2.4" evidence="9"/>
<dbReference type="CDD" id="cd17932">
    <property type="entry name" value="DEXQc_UvrD"/>
    <property type="match status" value="1"/>
</dbReference>
<keyword evidence="2 11" id="KW-0547">Nucleotide-binding</keyword>
<dbReference type="Gene3D" id="1.10.486.10">
    <property type="entry name" value="PCRA, domain 4"/>
    <property type="match status" value="1"/>
</dbReference>
<dbReference type="PANTHER" id="PTHR11070">
    <property type="entry name" value="UVRD / RECB / PCRA DNA HELICASE FAMILY MEMBER"/>
    <property type="match status" value="1"/>
</dbReference>
<keyword evidence="7" id="KW-0413">Isomerase</keyword>
<evidence type="ECO:0000256" key="9">
    <source>
        <dbReference type="ARBA" id="ARBA00034808"/>
    </source>
</evidence>
<comment type="similarity">
    <text evidence="1">Belongs to the helicase family. UvrD subfamily.</text>
</comment>
<dbReference type="InterPro" id="IPR013986">
    <property type="entry name" value="DExx_box_DNA_helicase_dom_sf"/>
</dbReference>
<dbReference type="Pfam" id="PF00580">
    <property type="entry name" value="UvrD-helicase"/>
    <property type="match status" value="1"/>
</dbReference>
<evidence type="ECO:0000256" key="7">
    <source>
        <dbReference type="ARBA" id="ARBA00023235"/>
    </source>
</evidence>
<dbReference type="Pfam" id="PF13361">
    <property type="entry name" value="UvrD_C"/>
    <property type="match status" value="2"/>
</dbReference>
<dbReference type="InterPro" id="IPR014016">
    <property type="entry name" value="UvrD-like_ATP-bd"/>
</dbReference>
<evidence type="ECO:0000256" key="10">
    <source>
        <dbReference type="ARBA" id="ARBA00048988"/>
    </source>
</evidence>
<dbReference type="RefSeq" id="WP_213021537.1">
    <property type="nucleotide sequence ID" value="NZ_BORJ01000018.1"/>
</dbReference>
<dbReference type="Proteomes" id="UP000680670">
    <property type="component" value="Unassembled WGS sequence"/>
</dbReference>
<keyword evidence="5 11" id="KW-0067">ATP-binding</keyword>
<evidence type="ECO:0000256" key="4">
    <source>
        <dbReference type="ARBA" id="ARBA00022806"/>
    </source>
</evidence>
<keyword evidence="4 11" id="KW-0347">Helicase</keyword>
<evidence type="ECO:0000256" key="1">
    <source>
        <dbReference type="ARBA" id="ARBA00009922"/>
    </source>
</evidence>
<reference evidence="13 14" key="1">
    <citation type="submission" date="2021-03" db="EMBL/GenBank/DDBJ databases">
        <title>Antimicrobial resistance genes in bacteria isolated from Japanese honey, and their potential for conferring macrolide and lincosamide resistance in the American foulbrood pathogen Paenibacillus larvae.</title>
        <authorList>
            <person name="Okamoto M."/>
            <person name="Kumagai M."/>
            <person name="Kanamori H."/>
            <person name="Takamatsu D."/>
        </authorList>
    </citation>
    <scope>NUCLEOTIDE SEQUENCE [LARGE SCALE GENOMIC DNA]</scope>
    <source>
        <strain evidence="13 14">J6TS1</strain>
    </source>
</reference>
<dbReference type="SUPFAM" id="SSF52540">
    <property type="entry name" value="P-loop containing nucleoside triphosphate hydrolases"/>
    <property type="match status" value="1"/>
</dbReference>
<dbReference type="InterPro" id="IPR000212">
    <property type="entry name" value="DNA_helicase_UvrD/REP"/>
</dbReference>
<keyword evidence="6" id="KW-0238">DNA-binding</keyword>
<evidence type="ECO:0000259" key="12">
    <source>
        <dbReference type="PROSITE" id="PS51198"/>
    </source>
</evidence>
<proteinExistence type="inferred from homology"/>
<comment type="caution">
    <text evidence="13">The sequence shown here is derived from an EMBL/GenBank/DDBJ whole genome shotgun (WGS) entry which is preliminary data.</text>
</comment>
<comment type="catalytic activity">
    <reaction evidence="8">
        <text>Couples ATP hydrolysis with the unwinding of duplex DNA by translocating in the 3'-5' direction.</text>
        <dbReference type="EC" id="5.6.2.4"/>
    </reaction>
</comment>
<evidence type="ECO:0000313" key="13">
    <source>
        <dbReference type="EMBL" id="GIN98940.1"/>
    </source>
</evidence>
<accession>A0ABQ4L4X6</accession>
<name>A0ABQ4L4X6_SIMTE</name>
<dbReference type="GO" id="GO:0004386">
    <property type="term" value="F:helicase activity"/>
    <property type="evidence" value="ECO:0007669"/>
    <property type="project" value="UniProtKB-KW"/>
</dbReference>
<dbReference type="PANTHER" id="PTHR11070:SF2">
    <property type="entry name" value="ATP-DEPENDENT DNA HELICASE SRS2"/>
    <property type="match status" value="1"/>
</dbReference>
<evidence type="ECO:0000256" key="8">
    <source>
        <dbReference type="ARBA" id="ARBA00034617"/>
    </source>
</evidence>
<comment type="catalytic activity">
    <reaction evidence="10">
        <text>ATP + H2O = ADP + phosphate + H(+)</text>
        <dbReference type="Rhea" id="RHEA:13065"/>
        <dbReference type="ChEBI" id="CHEBI:15377"/>
        <dbReference type="ChEBI" id="CHEBI:15378"/>
        <dbReference type="ChEBI" id="CHEBI:30616"/>
        <dbReference type="ChEBI" id="CHEBI:43474"/>
        <dbReference type="ChEBI" id="CHEBI:456216"/>
        <dbReference type="EC" id="5.6.2.4"/>
    </reaction>
</comment>
<evidence type="ECO:0000256" key="11">
    <source>
        <dbReference type="PROSITE-ProRule" id="PRU00560"/>
    </source>
</evidence>
<organism evidence="13 14">
    <name type="scientific">Siminovitchia terrae</name>
    <name type="common">Bacillus terrae</name>
    <dbReference type="NCBI Taxonomy" id="1914933"/>
    <lineage>
        <taxon>Bacteria</taxon>
        <taxon>Bacillati</taxon>
        <taxon>Bacillota</taxon>
        <taxon>Bacilli</taxon>
        <taxon>Bacillales</taxon>
        <taxon>Bacillaceae</taxon>
        <taxon>Siminovitchia</taxon>
    </lineage>
</organism>
<dbReference type="InterPro" id="IPR014017">
    <property type="entry name" value="DNA_helicase_UvrD-like_C"/>
</dbReference>
<evidence type="ECO:0000256" key="6">
    <source>
        <dbReference type="ARBA" id="ARBA00023125"/>
    </source>
</evidence>
<gene>
    <name evidence="13" type="primary">rep</name>
    <name evidence="13" type="ORF">J6TS1_48100</name>
</gene>